<evidence type="ECO:0000256" key="7">
    <source>
        <dbReference type="ARBA" id="ARBA00022553"/>
    </source>
</evidence>
<feature type="region of interest" description="Disordered" evidence="23">
    <location>
        <begin position="1"/>
        <end position="160"/>
    </location>
</feature>
<dbReference type="GO" id="GO:0005524">
    <property type="term" value="F:ATP binding"/>
    <property type="evidence" value="ECO:0007669"/>
    <property type="project" value="UniProtKB-UniRule"/>
</dbReference>
<evidence type="ECO:0000256" key="15">
    <source>
        <dbReference type="ARBA" id="ARBA00022990"/>
    </source>
</evidence>
<dbReference type="Gene3D" id="1.10.510.10">
    <property type="entry name" value="Transferase(Phosphotransferase) domain 1"/>
    <property type="match status" value="1"/>
</dbReference>
<evidence type="ECO:0000256" key="20">
    <source>
        <dbReference type="ARBA" id="ARBA00031858"/>
    </source>
</evidence>
<dbReference type="PROSITE" id="PS00108">
    <property type="entry name" value="PROTEIN_KINASE_ST"/>
    <property type="match status" value="1"/>
</dbReference>
<evidence type="ECO:0000256" key="22">
    <source>
        <dbReference type="PROSITE-ProRule" id="PRU10141"/>
    </source>
</evidence>
<dbReference type="SUPFAM" id="SSF56112">
    <property type="entry name" value="Protein kinase-like (PK-like)"/>
    <property type="match status" value="1"/>
</dbReference>
<keyword evidence="4" id="KW-0158">Chromosome</keyword>
<evidence type="ECO:0000256" key="11">
    <source>
        <dbReference type="ARBA" id="ARBA00022741"/>
    </source>
</evidence>
<comment type="subcellular location">
    <subcellularLocation>
        <location evidence="2">Chromosome</location>
    </subcellularLocation>
    <subcellularLocation>
        <location evidence="1">Nucleus</location>
    </subcellularLocation>
</comment>
<feature type="binding site" evidence="22">
    <location>
        <position position="414"/>
    </location>
    <ligand>
        <name>ATP</name>
        <dbReference type="ChEBI" id="CHEBI:30616"/>
    </ligand>
</feature>
<feature type="domain" description="Protein kinase" evidence="24">
    <location>
        <begin position="384"/>
        <end position="700"/>
    </location>
</feature>
<evidence type="ECO:0000256" key="19">
    <source>
        <dbReference type="ARBA" id="ARBA00023637"/>
    </source>
</evidence>
<evidence type="ECO:0000256" key="10">
    <source>
        <dbReference type="ARBA" id="ARBA00022728"/>
    </source>
</evidence>
<keyword evidence="10" id="KW-0747">Spliceosome</keyword>
<dbReference type="Proteomes" id="UP001150569">
    <property type="component" value="Unassembled WGS sequence"/>
</dbReference>
<dbReference type="AlphaFoldDB" id="A0A9W8AFZ4"/>
<name>A0A9W8AFZ4_9FUNG</name>
<dbReference type="InterPro" id="IPR008271">
    <property type="entry name" value="Ser/Thr_kinase_AS"/>
</dbReference>
<dbReference type="PROSITE" id="PS50011">
    <property type="entry name" value="PROTEIN_KINASE_DOM"/>
    <property type="match status" value="1"/>
</dbReference>
<evidence type="ECO:0000256" key="17">
    <source>
        <dbReference type="ARBA" id="ARBA00023242"/>
    </source>
</evidence>
<keyword evidence="16" id="KW-0508">mRNA splicing</keyword>
<dbReference type="Pfam" id="PF00069">
    <property type="entry name" value="Pkinase"/>
    <property type="match status" value="1"/>
</dbReference>
<dbReference type="InterPro" id="IPR044092">
    <property type="entry name" value="STKc_PRP4"/>
</dbReference>
<keyword evidence="11 22" id="KW-0547">Nucleotide-binding</keyword>
<dbReference type="InterPro" id="IPR011009">
    <property type="entry name" value="Kinase-like_dom_sf"/>
</dbReference>
<dbReference type="InterPro" id="IPR017441">
    <property type="entry name" value="Protein_kinase_ATP_BS"/>
</dbReference>
<evidence type="ECO:0000256" key="8">
    <source>
        <dbReference type="ARBA" id="ARBA00022664"/>
    </source>
</evidence>
<evidence type="ECO:0000256" key="12">
    <source>
        <dbReference type="ARBA" id="ARBA00022777"/>
    </source>
</evidence>
<proteinExistence type="inferred from homology"/>
<accession>A0A9W8AFZ4</accession>
<evidence type="ECO:0000256" key="14">
    <source>
        <dbReference type="ARBA" id="ARBA00022843"/>
    </source>
</evidence>
<dbReference type="EMBL" id="JANBPT010000019">
    <property type="protein sequence ID" value="KAJ1929962.1"/>
    <property type="molecule type" value="Genomic_DNA"/>
</dbReference>
<evidence type="ECO:0000256" key="21">
    <source>
        <dbReference type="ARBA" id="ARBA00046964"/>
    </source>
</evidence>
<dbReference type="GO" id="GO:0005694">
    <property type="term" value="C:chromosome"/>
    <property type="evidence" value="ECO:0007669"/>
    <property type="project" value="UniProtKB-SubCell"/>
</dbReference>
<keyword evidence="25" id="KW-0687">Ribonucleoprotein</keyword>
<keyword evidence="17" id="KW-0539">Nucleus</keyword>
<evidence type="ECO:0000313" key="25">
    <source>
        <dbReference type="EMBL" id="KAJ1929962.1"/>
    </source>
</evidence>
<keyword evidence="7" id="KW-0597">Phosphoprotein</keyword>
<comment type="subunit">
    <text evidence="21">Interacts with CLK1 C-terminus. Associates with the U5 snRNP and NCOR1 deacetylase complexes. Identified in the spliceosome C complex.</text>
</comment>
<keyword evidence="26" id="KW-1185">Reference proteome</keyword>
<sequence length="707" mass="80199">MSSRRSPTTASSSRYRDDEDDRHRNHSRRDGSQLARRHGYPDQRYDARSDHANRKRDPSRSQRTGPFHFHSRDSSRQGRHHHQDDRKEVGRSNDQSRPEKRRSRDTSRQDHRHQSDRKETGHSNGQPRPEHGHSPATPPPAPAVPAPPAEPEAPLLFDELALLDPETCKKLEEDLIRQRRERRKAILQRHPVEPHVTTPPASGPPSEVRPVAAAPPTVPAQEPSVPPTHDPALLKMRDSLTGTLNQDDAAETPRAVDYVERPGSAVDPLPTAIMSPLTAQGTPSTSTKRSADTVVAEEVIRPDRDNDNDDDDDDDMFALPKPKRVSLGPSLSTNPGTPGSQQPPPELGSVRVVTHEVRPSLQDNWDDHEGYYRVILGELFDDRYHIFNNLGKGVFSTVIKARDTQDGDREVAIKVIRNNETMYRAGQKEIEVLNKLQENDPEDRKHCVRLIRHFEYRNHLCLVFESLSMNLREVLKKYGRDIGISLKAVRGYARQIFTALALLRRCHLVHADIKPDNILVDGAKSTLKVADFGSAADIRDNDPTPYLASRFYRAPEVILGLPYDYGVDVWSVGCTLYELYTGKILLPGRSNNGMLKLMIDLKGRFAPRLLKRGQFAPQYFNPEWTHFLYQEVDRVTRNLVIRPLLQTPKPTRDLRVRLDEYGHGAPPRLLNAFHDFLDRCLTLNPEKRLTPEEALAHPFIADRGLLS</sequence>
<evidence type="ECO:0000256" key="9">
    <source>
        <dbReference type="ARBA" id="ARBA00022679"/>
    </source>
</evidence>
<evidence type="ECO:0000313" key="26">
    <source>
        <dbReference type="Proteomes" id="UP001150569"/>
    </source>
</evidence>
<evidence type="ECO:0000256" key="2">
    <source>
        <dbReference type="ARBA" id="ARBA00004286"/>
    </source>
</evidence>
<keyword evidence="14" id="KW-0832">Ubl conjugation</keyword>
<keyword evidence="15" id="KW-0007">Acetylation</keyword>
<dbReference type="SMART" id="SM00220">
    <property type="entry name" value="S_TKc"/>
    <property type="match status" value="1"/>
</dbReference>
<feature type="region of interest" description="Disordered" evidence="23">
    <location>
        <begin position="182"/>
        <end position="347"/>
    </location>
</feature>
<dbReference type="InterPro" id="IPR050494">
    <property type="entry name" value="Ser_Thr_dual-spec_kinase"/>
</dbReference>
<evidence type="ECO:0000256" key="6">
    <source>
        <dbReference type="ARBA" id="ARBA00022527"/>
    </source>
</evidence>
<evidence type="ECO:0000256" key="1">
    <source>
        <dbReference type="ARBA" id="ARBA00004123"/>
    </source>
</evidence>
<comment type="similarity">
    <text evidence="18">Belongs to the protein kinase superfamily. CMGC Ser/Thr protein kinase family.</text>
</comment>
<feature type="compositionally biased region" description="Polar residues" evidence="23">
    <location>
        <begin position="277"/>
        <end position="288"/>
    </location>
</feature>
<dbReference type="EC" id="2.7.11.1" evidence="3"/>
<dbReference type="FunFam" id="1.10.510.10:FF:000078">
    <property type="entry name" value="Serine/threonine-protein kinase PRP4 homolog"/>
    <property type="match status" value="1"/>
</dbReference>
<dbReference type="PANTHER" id="PTHR24058:SF103">
    <property type="entry name" value="SERINE_THREONINE-PROTEIN KINASE PRP4 HOMOLOG"/>
    <property type="match status" value="1"/>
</dbReference>
<keyword evidence="8" id="KW-0507">mRNA processing</keyword>
<dbReference type="PANTHER" id="PTHR24058">
    <property type="entry name" value="DUAL SPECIFICITY PROTEIN KINASE"/>
    <property type="match status" value="1"/>
</dbReference>
<reference evidence="25" key="1">
    <citation type="submission" date="2022-07" db="EMBL/GenBank/DDBJ databases">
        <title>Phylogenomic reconstructions and comparative analyses of Kickxellomycotina fungi.</title>
        <authorList>
            <person name="Reynolds N.K."/>
            <person name="Stajich J.E."/>
            <person name="Barry K."/>
            <person name="Grigoriev I.V."/>
            <person name="Crous P."/>
            <person name="Smith M.E."/>
        </authorList>
    </citation>
    <scope>NUCLEOTIDE SEQUENCE</scope>
    <source>
        <strain evidence="25">RSA 861</strain>
    </source>
</reference>
<gene>
    <name evidence="25" type="primary">PRP4</name>
    <name evidence="25" type="ORF">IWQ60_000691</name>
</gene>
<feature type="compositionally biased region" description="Pro residues" evidence="23">
    <location>
        <begin position="136"/>
        <end position="151"/>
    </location>
</feature>
<comment type="caution">
    <text evidence="25">The sequence shown here is derived from an EMBL/GenBank/DDBJ whole genome shotgun (WGS) entry which is preliminary data.</text>
</comment>
<feature type="compositionally biased region" description="Basic and acidic residues" evidence="23">
    <location>
        <begin position="70"/>
        <end position="121"/>
    </location>
</feature>
<dbReference type="OrthoDB" id="9332038at2759"/>
<dbReference type="GO" id="GO:0005681">
    <property type="term" value="C:spliceosomal complex"/>
    <property type="evidence" value="ECO:0007669"/>
    <property type="project" value="UniProtKB-KW"/>
</dbReference>
<evidence type="ECO:0000256" key="23">
    <source>
        <dbReference type="SAM" id="MobiDB-lite"/>
    </source>
</evidence>
<dbReference type="GO" id="GO:0045292">
    <property type="term" value="P:mRNA cis splicing, via spliceosome"/>
    <property type="evidence" value="ECO:0007669"/>
    <property type="project" value="InterPro"/>
</dbReference>
<dbReference type="GO" id="GO:0004674">
    <property type="term" value="F:protein serine/threonine kinase activity"/>
    <property type="evidence" value="ECO:0007669"/>
    <property type="project" value="UniProtKB-KW"/>
</dbReference>
<keyword evidence="12" id="KW-0418">Kinase</keyword>
<protein>
    <recommendedName>
        <fullName evidence="19">Serine/threonine-protein kinase PRP4 homolog</fullName>
        <ecNumber evidence="3">2.7.11.1</ecNumber>
    </recommendedName>
    <alternativeName>
        <fullName evidence="20">PRP4 pre-mRNA-processing factor 4 homolog</fullName>
    </alternativeName>
</protein>
<evidence type="ECO:0000256" key="3">
    <source>
        <dbReference type="ARBA" id="ARBA00012513"/>
    </source>
</evidence>
<keyword evidence="13 22" id="KW-0067">ATP-binding</keyword>
<dbReference type="InterPro" id="IPR000719">
    <property type="entry name" value="Prot_kinase_dom"/>
</dbReference>
<dbReference type="FunFam" id="3.30.200.20:FF:000123">
    <property type="entry name" value="serine/threonine-protein kinase PRP4 homolog"/>
    <property type="match status" value="1"/>
</dbReference>
<dbReference type="Gene3D" id="3.30.200.20">
    <property type="entry name" value="Phosphorylase Kinase, domain 1"/>
    <property type="match status" value="1"/>
</dbReference>
<keyword evidence="6" id="KW-0723">Serine/threonine-protein kinase</keyword>
<evidence type="ECO:0000259" key="24">
    <source>
        <dbReference type="PROSITE" id="PS50011"/>
    </source>
</evidence>
<evidence type="ECO:0000256" key="5">
    <source>
        <dbReference type="ARBA" id="ARBA00022499"/>
    </source>
</evidence>
<feature type="compositionally biased region" description="Basic and acidic residues" evidence="23">
    <location>
        <begin position="39"/>
        <end position="60"/>
    </location>
</feature>
<keyword evidence="5" id="KW-1017">Isopeptide bond</keyword>
<evidence type="ECO:0000256" key="16">
    <source>
        <dbReference type="ARBA" id="ARBA00023187"/>
    </source>
</evidence>
<feature type="compositionally biased region" description="Acidic residues" evidence="23">
    <location>
        <begin position="306"/>
        <end position="316"/>
    </location>
</feature>
<organism evidence="25 26">
    <name type="scientific">Tieghemiomyces parasiticus</name>
    <dbReference type="NCBI Taxonomy" id="78921"/>
    <lineage>
        <taxon>Eukaryota</taxon>
        <taxon>Fungi</taxon>
        <taxon>Fungi incertae sedis</taxon>
        <taxon>Zoopagomycota</taxon>
        <taxon>Kickxellomycotina</taxon>
        <taxon>Dimargaritomycetes</taxon>
        <taxon>Dimargaritales</taxon>
        <taxon>Dimargaritaceae</taxon>
        <taxon>Tieghemiomyces</taxon>
    </lineage>
</organism>
<feature type="compositionally biased region" description="Basic and acidic residues" evidence="23">
    <location>
        <begin position="14"/>
        <end position="31"/>
    </location>
</feature>
<evidence type="ECO:0000256" key="4">
    <source>
        <dbReference type="ARBA" id="ARBA00022454"/>
    </source>
</evidence>
<dbReference type="PROSITE" id="PS00107">
    <property type="entry name" value="PROTEIN_KINASE_ATP"/>
    <property type="match status" value="1"/>
</dbReference>
<evidence type="ECO:0000256" key="18">
    <source>
        <dbReference type="ARBA" id="ARBA00023596"/>
    </source>
</evidence>
<feature type="compositionally biased region" description="Polar residues" evidence="23">
    <location>
        <begin position="329"/>
        <end position="340"/>
    </location>
</feature>
<evidence type="ECO:0000256" key="13">
    <source>
        <dbReference type="ARBA" id="ARBA00022840"/>
    </source>
</evidence>
<dbReference type="CDD" id="cd14135">
    <property type="entry name" value="STKc_PRP4"/>
    <property type="match status" value="1"/>
</dbReference>
<feature type="compositionally biased region" description="Low complexity" evidence="23">
    <location>
        <begin position="1"/>
        <end position="13"/>
    </location>
</feature>
<keyword evidence="9 25" id="KW-0808">Transferase</keyword>